<dbReference type="PANTHER" id="PTHR33608">
    <property type="entry name" value="BLL2464 PROTEIN"/>
    <property type="match status" value="1"/>
</dbReference>
<evidence type="ECO:0000313" key="2">
    <source>
        <dbReference type="EMBL" id="OGN08633.1"/>
    </source>
</evidence>
<gene>
    <name evidence="2" type="ORF">A3J46_02945</name>
</gene>
<proteinExistence type="predicted"/>
<sequence>MRFILNEVFSSIHKAANVLPISTPASRVRFGDHSSRFKGQGPDFYQISEYDPEEHIIDQIQWHLTDPNDGVYVREAKITKDFVVVVMADLSTSMMFGLDNPSKLRLLFETIGNIGLTCSHAQDPMGLIGFAENVIFDERPKVGEDSIYYTLEKLYKFFEGIENDGRGPLKRQGTNFTKALGFFSSRYVNKHCCLIVVSDFVGAEEFFTSQILRDVSSQHEVMFLFLDDPKEFNVTTWFGHWFKITFGYLRTTDMETERTKIILLRKMKEIGQEIRKSRKEMRNHLRDMGIDSMVLEYTTQGKHYERLYRFFLARQELFRS</sequence>
<dbReference type="AlphaFoldDB" id="A0A1F8F673"/>
<dbReference type="EMBL" id="MGJP01000058">
    <property type="protein sequence ID" value="OGN08633.1"/>
    <property type="molecule type" value="Genomic_DNA"/>
</dbReference>
<dbReference type="Proteomes" id="UP000177167">
    <property type="component" value="Unassembled WGS sequence"/>
</dbReference>
<comment type="caution">
    <text evidence="2">The sequence shown here is derived from an EMBL/GenBank/DDBJ whole genome shotgun (WGS) entry which is preliminary data.</text>
</comment>
<organism evidence="2 3">
    <name type="scientific">Candidatus Yanofskybacteria bacterium RIFCSPHIGHO2_02_FULL_41_11</name>
    <dbReference type="NCBI Taxonomy" id="1802675"/>
    <lineage>
        <taxon>Bacteria</taxon>
        <taxon>Candidatus Yanofskyibacteriota</taxon>
    </lineage>
</organism>
<accession>A0A1F8F673</accession>
<dbReference type="Pfam" id="PF01882">
    <property type="entry name" value="DUF58"/>
    <property type="match status" value="1"/>
</dbReference>
<name>A0A1F8F673_9BACT</name>
<reference evidence="2 3" key="1">
    <citation type="journal article" date="2016" name="Nat. Commun.">
        <title>Thousands of microbial genomes shed light on interconnected biogeochemical processes in an aquifer system.</title>
        <authorList>
            <person name="Anantharaman K."/>
            <person name="Brown C.T."/>
            <person name="Hug L.A."/>
            <person name="Sharon I."/>
            <person name="Castelle C.J."/>
            <person name="Probst A.J."/>
            <person name="Thomas B.C."/>
            <person name="Singh A."/>
            <person name="Wilkins M.J."/>
            <person name="Karaoz U."/>
            <person name="Brodie E.L."/>
            <person name="Williams K.H."/>
            <person name="Hubbard S.S."/>
            <person name="Banfield J.F."/>
        </authorList>
    </citation>
    <scope>NUCLEOTIDE SEQUENCE [LARGE SCALE GENOMIC DNA]</scope>
</reference>
<dbReference type="PANTHER" id="PTHR33608:SF6">
    <property type="entry name" value="BLL2464 PROTEIN"/>
    <property type="match status" value="1"/>
</dbReference>
<evidence type="ECO:0000313" key="3">
    <source>
        <dbReference type="Proteomes" id="UP000177167"/>
    </source>
</evidence>
<protein>
    <recommendedName>
        <fullName evidence="1">DUF58 domain-containing protein</fullName>
    </recommendedName>
</protein>
<feature type="domain" description="DUF58" evidence="1">
    <location>
        <begin position="57"/>
        <end position="234"/>
    </location>
</feature>
<evidence type="ECO:0000259" key="1">
    <source>
        <dbReference type="Pfam" id="PF01882"/>
    </source>
</evidence>
<dbReference type="InterPro" id="IPR002881">
    <property type="entry name" value="DUF58"/>
</dbReference>